<gene>
    <name evidence="1" type="ORF">BGL52_04610</name>
</gene>
<dbReference type="EMBL" id="CP017065">
    <property type="protein sequence ID" value="ARY91061.1"/>
    <property type="molecule type" value="Genomic_DNA"/>
</dbReference>
<protein>
    <submittedName>
        <fullName evidence="1">Uncharacterized protein</fullName>
    </submittedName>
</protein>
<reference evidence="1 2" key="1">
    <citation type="journal article" date="2017" name="Front. Immunol.">
        <title>Complete Genome Sequence of Lactobacillus casei LC5, a Potential Probiotics for Atopic Dermatitis.</title>
        <authorList>
            <person name="Kang J."/>
            <person name="Chung W.H."/>
            <person name="Lim T.J."/>
            <person name="Whon T.W."/>
            <person name="Lim S."/>
            <person name="Nam Y.D."/>
        </authorList>
    </citation>
    <scope>NUCLEOTIDE SEQUENCE [LARGE SCALE GENOMIC DNA]</scope>
    <source>
        <strain evidence="1 2">LC5</strain>
    </source>
</reference>
<organism evidence="1 2">
    <name type="scientific">Lacticaseibacillus casei</name>
    <name type="common">Lactobacillus casei</name>
    <dbReference type="NCBI Taxonomy" id="1582"/>
    <lineage>
        <taxon>Bacteria</taxon>
        <taxon>Bacillati</taxon>
        <taxon>Bacillota</taxon>
        <taxon>Bacilli</taxon>
        <taxon>Lactobacillales</taxon>
        <taxon>Lactobacillaceae</taxon>
        <taxon>Lacticaseibacillus</taxon>
    </lineage>
</organism>
<accession>A0AAN1C7K2</accession>
<evidence type="ECO:0000313" key="1">
    <source>
        <dbReference type="EMBL" id="ARY91061.1"/>
    </source>
</evidence>
<sequence length="61" mass="6927">MRCIGGLQLWLLYQAFAALTILTSVWPAKRAQFPKIGIHASHIIDIHKGRLHHDFSQTATF</sequence>
<dbReference type="AlphaFoldDB" id="A0AAN1C7K2"/>
<name>A0AAN1C7K2_LACCA</name>
<dbReference type="Proteomes" id="UP000195609">
    <property type="component" value="Chromosome"/>
</dbReference>
<evidence type="ECO:0000313" key="2">
    <source>
        <dbReference type="Proteomes" id="UP000195609"/>
    </source>
</evidence>
<proteinExistence type="predicted"/>